<dbReference type="HOGENOM" id="CLU_3097275_0_0_9"/>
<reference evidence="1 2" key="1">
    <citation type="submission" date="2013-01" db="EMBL/GenBank/DDBJ databases">
        <title>The Genome Sequence of Clostridium bolteae 90B8.</title>
        <authorList>
            <consortium name="The Broad Institute Genome Sequencing Platform"/>
            <person name="Earl A."/>
            <person name="Ward D."/>
            <person name="Feldgarden M."/>
            <person name="Gevers D."/>
            <person name="Courvalin P."/>
            <person name="Lambert T."/>
            <person name="Walker B."/>
            <person name="Young S.K."/>
            <person name="Zeng Q."/>
            <person name="Gargeya S."/>
            <person name="Fitzgerald M."/>
            <person name="Haas B."/>
            <person name="Abouelleil A."/>
            <person name="Alvarado L."/>
            <person name="Arachchi H.M."/>
            <person name="Berlin A.M."/>
            <person name="Chapman S.B."/>
            <person name="Dewar J."/>
            <person name="Goldberg J."/>
            <person name="Griggs A."/>
            <person name="Gujja S."/>
            <person name="Hansen M."/>
            <person name="Howarth C."/>
            <person name="Imamovic A."/>
            <person name="Larimer J."/>
            <person name="McCowan C."/>
            <person name="Murphy C."/>
            <person name="Neiman D."/>
            <person name="Pearson M."/>
            <person name="Priest M."/>
            <person name="Roberts A."/>
            <person name="Saif S."/>
            <person name="Shea T."/>
            <person name="Sisk P."/>
            <person name="Sykes S."/>
            <person name="Wortman J."/>
            <person name="Nusbaum C."/>
            <person name="Birren B."/>
        </authorList>
    </citation>
    <scope>NUCLEOTIDE SEQUENCE [LARGE SCALE GENOMIC DNA]</scope>
    <source>
        <strain evidence="1 2">90B8</strain>
    </source>
</reference>
<evidence type="ECO:0000313" key="2">
    <source>
        <dbReference type="Proteomes" id="UP000013041"/>
    </source>
</evidence>
<comment type="caution">
    <text evidence="1">The sequence shown here is derived from an EMBL/GenBank/DDBJ whole genome shotgun (WGS) entry which is preliminary data.</text>
</comment>
<organism evidence="1 2">
    <name type="scientific">Enterocloster bolteae 90B8</name>
    <dbReference type="NCBI Taxonomy" id="997897"/>
    <lineage>
        <taxon>Bacteria</taxon>
        <taxon>Bacillati</taxon>
        <taxon>Bacillota</taxon>
        <taxon>Clostridia</taxon>
        <taxon>Lachnospirales</taxon>
        <taxon>Lachnospiraceae</taxon>
        <taxon>Enterocloster</taxon>
    </lineage>
</organism>
<sequence length="51" mass="5985">MEDLPLTCDCGSESTIHKNPYYDEIGEVEYDLHCAKCDKYLGHFVYGCWEY</sequence>
<gene>
    <name evidence="1" type="ORF">HMPREF1097_04275</name>
</gene>
<name>N9Z5A6_9FIRM</name>
<dbReference type="AlphaFoldDB" id="N9Z5A6"/>
<dbReference type="Proteomes" id="UP000013041">
    <property type="component" value="Unassembled WGS sequence"/>
</dbReference>
<protein>
    <submittedName>
        <fullName evidence="1">Uncharacterized protein</fullName>
    </submittedName>
</protein>
<proteinExistence type="predicted"/>
<evidence type="ECO:0000313" key="1">
    <source>
        <dbReference type="EMBL" id="ENZ34885.1"/>
    </source>
</evidence>
<accession>N9Z5A6</accession>
<dbReference type="EMBL" id="AGYG01000028">
    <property type="protein sequence ID" value="ENZ34885.1"/>
    <property type="molecule type" value="Genomic_DNA"/>
</dbReference>